<dbReference type="AlphaFoldDB" id="A0A7X6A5G9"/>
<dbReference type="PANTHER" id="PTHR32208">
    <property type="entry name" value="SECRETED PROTEIN-RELATED"/>
    <property type="match status" value="1"/>
</dbReference>
<dbReference type="InterPro" id="IPR014756">
    <property type="entry name" value="Ig_E-set"/>
</dbReference>
<dbReference type="RefSeq" id="WP_202891395.1">
    <property type="nucleotide sequence ID" value="NZ_JAASRO010000001.1"/>
</dbReference>
<keyword evidence="5" id="KW-1185">Reference proteome</keyword>
<dbReference type="InterPro" id="IPR013783">
    <property type="entry name" value="Ig-like_fold"/>
</dbReference>
<dbReference type="InterPro" id="IPR037293">
    <property type="entry name" value="Gal_Oxidase_central_sf"/>
</dbReference>
<dbReference type="CDD" id="cd02851">
    <property type="entry name" value="E_set_GO_C"/>
    <property type="match status" value="1"/>
</dbReference>
<dbReference type="InterPro" id="IPR000772">
    <property type="entry name" value="Ricin_B_lectin"/>
</dbReference>
<dbReference type="Pfam" id="PF00652">
    <property type="entry name" value="Ricin_B_lectin"/>
    <property type="match status" value="1"/>
</dbReference>
<dbReference type="Proteomes" id="UP000555407">
    <property type="component" value="Unassembled WGS sequence"/>
</dbReference>
<dbReference type="Pfam" id="PF09118">
    <property type="entry name" value="GO-like_E_set"/>
    <property type="match status" value="1"/>
</dbReference>
<dbReference type="SUPFAM" id="SSF81296">
    <property type="entry name" value="E set domains"/>
    <property type="match status" value="1"/>
</dbReference>
<keyword evidence="2" id="KW-0732">Signal</keyword>
<dbReference type="EMBL" id="JAASRO010000001">
    <property type="protein sequence ID" value="NIK61249.1"/>
    <property type="molecule type" value="Genomic_DNA"/>
</dbReference>
<gene>
    <name evidence="4" type="ORF">BJY22_006966</name>
</gene>
<feature type="chain" id="PRO_5031355836" description="Ricin B lectin domain-containing protein" evidence="2">
    <location>
        <begin position="33"/>
        <end position="712"/>
    </location>
</feature>
<accession>A0A7X6A5G9</accession>
<evidence type="ECO:0000256" key="1">
    <source>
        <dbReference type="SAM" id="MobiDB-lite"/>
    </source>
</evidence>
<feature type="signal peptide" evidence="2">
    <location>
        <begin position="1"/>
        <end position="32"/>
    </location>
</feature>
<dbReference type="SMART" id="SM00458">
    <property type="entry name" value="RICIN"/>
    <property type="match status" value="1"/>
</dbReference>
<dbReference type="SUPFAM" id="SSF50370">
    <property type="entry name" value="Ricin B-like lectins"/>
    <property type="match status" value="1"/>
</dbReference>
<evidence type="ECO:0000313" key="5">
    <source>
        <dbReference type="Proteomes" id="UP000555407"/>
    </source>
</evidence>
<feature type="domain" description="Ricin B lectin" evidence="3">
    <location>
        <begin position="586"/>
        <end position="711"/>
    </location>
</feature>
<dbReference type="GO" id="GO:0005975">
    <property type="term" value="P:carbohydrate metabolic process"/>
    <property type="evidence" value="ECO:0007669"/>
    <property type="project" value="UniProtKB-ARBA"/>
</dbReference>
<dbReference type="InterPro" id="IPR035992">
    <property type="entry name" value="Ricin_B-like_lectins"/>
</dbReference>
<sequence>MRSLFSRARAAVSVTVPLVVVLAVSVPVSAHGEPPPPATGTSEPHAHPTPHGHDDGAEHAAEDLIGVPMNEIERAAKSRADEVQRQTGKRPGRRSPQEQAVADAVAAAADPAVAGSWSSVIEAPLVPVFTAMLPNGKVLMWDSVGDGPAESYSDQSFTRAAVWDPATNTSKRVDVQGYNIFCAGYAQLADGTVLVAGGNRDSSLAGLRKTHLFDWRTETWRRGPDMAAERWYPSVTALPNQEALILGGGPENAEVHQTNQWIRLLTGFTTPSSRLYPLITSRPDGNVDLLGPDPAMRTLQTSSAGAQVGTSLRDLIYRDYASFATIRVGRTLVAGGGTVAEDGKVSVPTRTAVIVDSRGATLTVPTGSMAVGRRQHNLTVLADGDALATGGLSDVIGDGGVNLTNPVYDAELYDTETGTWRTLAAANRIRQYHSTALLLPDGRVMTGGGGICGECQRVGYLEKNIEYFTPPYLYGPDGQPAARPAITTAPSAAPYASSFPVTSPQAASIAKVGLVGLGAPTHGDDQGQRYVPLNFSASGTTLTVSSPADVNQAPPGYYMLFVVDSNGVPSVARIVQLTATAPPAPAPIRLTVTGPGDRCLDIDHSSTVPGTKIQLWDCNGTQAQRWTHPADGTLRALGVCADVPGGNLKVGAQVRTDICSSTDPAQKWTVTADGRIRSATRTKLCFTAPGRANAEQVTLANCNGSVTQVFRY</sequence>
<comment type="caution">
    <text evidence="4">The sequence shown here is derived from an EMBL/GenBank/DDBJ whole genome shotgun (WGS) entry which is preliminary data.</text>
</comment>
<evidence type="ECO:0000256" key="2">
    <source>
        <dbReference type="SAM" id="SignalP"/>
    </source>
</evidence>
<evidence type="ECO:0000259" key="3">
    <source>
        <dbReference type="SMART" id="SM00458"/>
    </source>
</evidence>
<dbReference type="SUPFAM" id="SSF50965">
    <property type="entry name" value="Galactose oxidase, central domain"/>
    <property type="match status" value="1"/>
</dbReference>
<dbReference type="Gene3D" id="2.80.10.50">
    <property type="match status" value="1"/>
</dbReference>
<organism evidence="4 5">
    <name type="scientific">Kribbella shirazensis</name>
    <dbReference type="NCBI Taxonomy" id="1105143"/>
    <lineage>
        <taxon>Bacteria</taxon>
        <taxon>Bacillati</taxon>
        <taxon>Actinomycetota</taxon>
        <taxon>Actinomycetes</taxon>
        <taxon>Propionibacteriales</taxon>
        <taxon>Kribbellaceae</taxon>
        <taxon>Kribbella</taxon>
    </lineage>
</organism>
<dbReference type="PANTHER" id="PTHR32208:SF21">
    <property type="entry name" value="LOW QUALITY PROTEIN: ALDEHYDE OXIDASE GLOX-LIKE"/>
    <property type="match status" value="1"/>
</dbReference>
<dbReference type="InterPro" id="IPR015202">
    <property type="entry name" value="GO-like_E_set"/>
</dbReference>
<dbReference type="PROSITE" id="PS50231">
    <property type="entry name" value="RICIN_B_LECTIN"/>
    <property type="match status" value="1"/>
</dbReference>
<evidence type="ECO:0000313" key="4">
    <source>
        <dbReference type="EMBL" id="NIK61249.1"/>
    </source>
</evidence>
<dbReference type="InterPro" id="IPR011043">
    <property type="entry name" value="Gal_Oxase/kelch_b-propeller"/>
</dbReference>
<dbReference type="Gene3D" id="2.60.40.10">
    <property type="entry name" value="Immunoglobulins"/>
    <property type="match status" value="1"/>
</dbReference>
<proteinExistence type="predicted"/>
<protein>
    <recommendedName>
        <fullName evidence="3">Ricin B lectin domain-containing protein</fullName>
    </recommendedName>
</protein>
<dbReference type="Gene3D" id="2.130.10.80">
    <property type="entry name" value="Galactose oxidase/kelch, beta-propeller"/>
    <property type="match status" value="1"/>
</dbReference>
<reference evidence="4 5" key="1">
    <citation type="submission" date="2020-03" db="EMBL/GenBank/DDBJ databases">
        <title>Sequencing the genomes of 1000 actinobacteria strains.</title>
        <authorList>
            <person name="Klenk H.-P."/>
        </authorList>
    </citation>
    <scope>NUCLEOTIDE SEQUENCE [LARGE SCALE GENOMIC DNA]</scope>
    <source>
        <strain evidence="4 5">DSM 45490</strain>
    </source>
</reference>
<name>A0A7X6A5G9_9ACTN</name>
<feature type="region of interest" description="Disordered" evidence="1">
    <location>
        <begin position="76"/>
        <end position="101"/>
    </location>
</feature>
<feature type="region of interest" description="Disordered" evidence="1">
    <location>
        <begin position="30"/>
        <end position="57"/>
    </location>
</feature>